<keyword evidence="4" id="KW-1185">Reference proteome</keyword>
<name>A0A4C2A8J4_EUMVA</name>
<dbReference type="OrthoDB" id="312459at2759"/>
<gene>
    <name evidence="3" type="primary">Prm</name>
    <name evidence="3" type="ORF">EVAR_71515_1</name>
</gene>
<dbReference type="AlphaFoldDB" id="A0A4C2A8J4"/>
<sequence length="271" mass="31247">MINYDLHDARANLTELNRRLHELEIELRRLENEREELTAAYKEAEAGRKAEEQRAQRLTAELGQFRHEAERRLQEKEEEIEAIRRFFNATRPTGSPAAGLAADVLHDKSIGRCDRIGIAPVNLPNYNKWTKPPTAVYEDNYGYGINFYQPMIDYISAKEHGVDAKPPHLPWNNERGLEKYRPDRPVRVYSTEDLTRIAKDISEQAKQDLNHFEICKRTPFSVCATASAANIAKHVGVESVIVKAGKKKANREKIKAERQKKRMDEIEKELD</sequence>
<reference evidence="3 4" key="1">
    <citation type="journal article" date="2019" name="Commun. Biol.">
        <title>The bagworm genome reveals a unique fibroin gene that provides high tensile strength.</title>
        <authorList>
            <person name="Kono N."/>
            <person name="Nakamura H."/>
            <person name="Ohtoshi R."/>
            <person name="Tomita M."/>
            <person name="Numata K."/>
            <person name="Arakawa K."/>
        </authorList>
    </citation>
    <scope>NUCLEOTIDE SEQUENCE [LARGE SCALE GENOMIC DNA]</scope>
</reference>
<feature type="region of interest" description="Disordered" evidence="2">
    <location>
        <begin position="248"/>
        <end position="271"/>
    </location>
</feature>
<feature type="non-terminal residue" evidence="3">
    <location>
        <position position="271"/>
    </location>
</feature>
<evidence type="ECO:0000313" key="3">
    <source>
        <dbReference type="EMBL" id="GBP97181.1"/>
    </source>
</evidence>
<evidence type="ECO:0000256" key="1">
    <source>
        <dbReference type="SAM" id="Coils"/>
    </source>
</evidence>
<proteinExistence type="predicted"/>
<protein>
    <submittedName>
        <fullName evidence="3">Paramyosin, short form</fullName>
    </submittedName>
</protein>
<evidence type="ECO:0000256" key="2">
    <source>
        <dbReference type="SAM" id="MobiDB-lite"/>
    </source>
</evidence>
<keyword evidence="1" id="KW-0175">Coiled coil</keyword>
<feature type="coiled-coil region" evidence="1">
    <location>
        <begin position="6"/>
        <end position="86"/>
    </location>
</feature>
<accession>A0A4C2A8J4</accession>
<feature type="compositionally biased region" description="Basic and acidic residues" evidence="2">
    <location>
        <begin position="251"/>
        <end position="271"/>
    </location>
</feature>
<dbReference type="Proteomes" id="UP000299102">
    <property type="component" value="Unassembled WGS sequence"/>
</dbReference>
<evidence type="ECO:0000313" key="4">
    <source>
        <dbReference type="Proteomes" id="UP000299102"/>
    </source>
</evidence>
<dbReference type="EMBL" id="BGZK01002888">
    <property type="protein sequence ID" value="GBP97181.1"/>
    <property type="molecule type" value="Genomic_DNA"/>
</dbReference>
<organism evidence="3 4">
    <name type="scientific">Eumeta variegata</name>
    <name type="common">Bagworm moth</name>
    <name type="synonym">Eumeta japonica</name>
    <dbReference type="NCBI Taxonomy" id="151549"/>
    <lineage>
        <taxon>Eukaryota</taxon>
        <taxon>Metazoa</taxon>
        <taxon>Ecdysozoa</taxon>
        <taxon>Arthropoda</taxon>
        <taxon>Hexapoda</taxon>
        <taxon>Insecta</taxon>
        <taxon>Pterygota</taxon>
        <taxon>Neoptera</taxon>
        <taxon>Endopterygota</taxon>
        <taxon>Lepidoptera</taxon>
        <taxon>Glossata</taxon>
        <taxon>Ditrysia</taxon>
        <taxon>Tineoidea</taxon>
        <taxon>Psychidae</taxon>
        <taxon>Oiketicinae</taxon>
        <taxon>Eumeta</taxon>
    </lineage>
</organism>
<dbReference type="STRING" id="151549.A0A4C2A8J4"/>
<comment type="caution">
    <text evidence="3">The sequence shown here is derived from an EMBL/GenBank/DDBJ whole genome shotgun (WGS) entry which is preliminary data.</text>
</comment>